<reference evidence="2" key="1">
    <citation type="submission" date="2018-11" db="EMBL/GenBank/DDBJ databases">
        <authorList>
            <consortium name="Pathogen Informatics"/>
        </authorList>
    </citation>
    <scope>NUCLEOTIDE SEQUENCE</scope>
</reference>
<name>A0A3S5B568_9PLAT</name>
<proteinExistence type="predicted"/>
<dbReference type="Proteomes" id="UP000784294">
    <property type="component" value="Unassembled WGS sequence"/>
</dbReference>
<feature type="compositionally biased region" description="Low complexity" evidence="1">
    <location>
        <begin position="63"/>
        <end position="82"/>
    </location>
</feature>
<evidence type="ECO:0000313" key="3">
    <source>
        <dbReference type="Proteomes" id="UP000784294"/>
    </source>
</evidence>
<gene>
    <name evidence="2" type="ORF">PXEA_LOCUS6946</name>
</gene>
<accession>A0A3S5B568</accession>
<protein>
    <submittedName>
        <fullName evidence="2">Uncharacterized protein</fullName>
    </submittedName>
</protein>
<sequence length="105" mass="11810">MGQLQPIELGLVLAPKGPSWWYLRGPLFKSLFWNRLKCPSESPRRLVPGGLRVIRLVDRLSPLQSVQSSSTPSTPSPQATGSRDLRLSGGHSFRRNPRFRDTDDQ</sequence>
<keyword evidence="3" id="KW-1185">Reference proteome</keyword>
<comment type="caution">
    <text evidence="2">The sequence shown here is derived from an EMBL/GenBank/DDBJ whole genome shotgun (WGS) entry which is preliminary data.</text>
</comment>
<evidence type="ECO:0000313" key="2">
    <source>
        <dbReference type="EMBL" id="VEL13506.1"/>
    </source>
</evidence>
<evidence type="ECO:0000256" key="1">
    <source>
        <dbReference type="SAM" id="MobiDB-lite"/>
    </source>
</evidence>
<dbReference type="EMBL" id="CAAALY010018003">
    <property type="protein sequence ID" value="VEL13506.1"/>
    <property type="molecule type" value="Genomic_DNA"/>
</dbReference>
<dbReference type="AlphaFoldDB" id="A0A3S5B568"/>
<feature type="region of interest" description="Disordered" evidence="1">
    <location>
        <begin position="63"/>
        <end position="105"/>
    </location>
</feature>
<organism evidence="2 3">
    <name type="scientific">Protopolystoma xenopodis</name>
    <dbReference type="NCBI Taxonomy" id="117903"/>
    <lineage>
        <taxon>Eukaryota</taxon>
        <taxon>Metazoa</taxon>
        <taxon>Spiralia</taxon>
        <taxon>Lophotrochozoa</taxon>
        <taxon>Platyhelminthes</taxon>
        <taxon>Monogenea</taxon>
        <taxon>Polyopisthocotylea</taxon>
        <taxon>Polystomatidea</taxon>
        <taxon>Polystomatidae</taxon>
        <taxon>Protopolystoma</taxon>
    </lineage>
</organism>